<dbReference type="Gene3D" id="3.40.50.300">
    <property type="entry name" value="P-loop containing nucleotide triphosphate hydrolases"/>
    <property type="match status" value="3"/>
</dbReference>
<dbReference type="GO" id="GO:0003743">
    <property type="term" value="F:translation initiation factor activity"/>
    <property type="evidence" value="ECO:0007669"/>
    <property type="project" value="UniProtKB-KW"/>
</dbReference>
<dbReference type="Pfam" id="PF13087">
    <property type="entry name" value="AAA_12"/>
    <property type="match status" value="1"/>
</dbReference>
<comment type="similarity">
    <text evidence="1">Belongs to the DNA2/NAM7 helicase family.</text>
</comment>
<keyword evidence="6" id="KW-0175">Coiled coil</keyword>
<evidence type="ECO:0000256" key="5">
    <source>
        <dbReference type="ARBA" id="ARBA00022840"/>
    </source>
</evidence>
<evidence type="ECO:0000313" key="11">
    <source>
        <dbReference type="Proteomes" id="UP000218785"/>
    </source>
</evidence>
<keyword evidence="11" id="KW-1185">Reference proteome</keyword>
<dbReference type="CDD" id="cd18808">
    <property type="entry name" value="SF1_C_Upf1"/>
    <property type="match status" value="1"/>
</dbReference>
<dbReference type="RefSeq" id="WP_096573887.1">
    <property type="nucleotide sequence ID" value="NZ_CAWNJS010000001.1"/>
</dbReference>
<evidence type="ECO:0000259" key="8">
    <source>
        <dbReference type="Pfam" id="PF13086"/>
    </source>
</evidence>
<dbReference type="InterPro" id="IPR050534">
    <property type="entry name" value="Coronavir_polyprotein_1ab"/>
</dbReference>
<evidence type="ECO:0000256" key="4">
    <source>
        <dbReference type="ARBA" id="ARBA00022806"/>
    </source>
</evidence>
<dbReference type="SUPFAM" id="SSF158436">
    <property type="entry name" value="Ta0600-like"/>
    <property type="match status" value="1"/>
</dbReference>
<evidence type="ECO:0000313" key="10">
    <source>
        <dbReference type="EMBL" id="BAY96718.1"/>
    </source>
</evidence>
<dbReference type="InterPro" id="IPR006847">
    <property type="entry name" value="IF2_N"/>
</dbReference>
<evidence type="ECO:0000256" key="1">
    <source>
        <dbReference type="ARBA" id="ARBA00007913"/>
    </source>
</evidence>
<protein>
    <submittedName>
        <fullName evidence="10">Translation initiation factor IF-2 domain-containing protein</fullName>
    </submittedName>
</protein>
<dbReference type="Pfam" id="PF04760">
    <property type="entry name" value="IF2_N"/>
    <property type="match status" value="1"/>
</dbReference>
<keyword evidence="4" id="KW-0347">Helicase</keyword>
<dbReference type="InterPro" id="IPR027417">
    <property type="entry name" value="P-loop_NTPase"/>
</dbReference>
<feature type="domain" description="DNA2/NAM7 helicase-like C-terminal" evidence="9">
    <location>
        <begin position="1263"/>
        <end position="1466"/>
    </location>
</feature>
<dbReference type="PANTHER" id="PTHR43788">
    <property type="entry name" value="DNA2/NAM7 HELICASE FAMILY MEMBER"/>
    <property type="match status" value="1"/>
</dbReference>
<dbReference type="InterPro" id="IPR047187">
    <property type="entry name" value="SF1_C_Upf1"/>
</dbReference>
<dbReference type="Proteomes" id="UP000218785">
    <property type="component" value="Chromosome"/>
</dbReference>
<dbReference type="GO" id="GO:0043139">
    <property type="term" value="F:5'-3' DNA helicase activity"/>
    <property type="evidence" value="ECO:0007669"/>
    <property type="project" value="TreeGrafter"/>
</dbReference>
<reference evidence="10 11" key="1">
    <citation type="submission" date="2017-06" db="EMBL/GenBank/DDBJ databases">
        <title>Genome sequencing of cyanobaciteial culture collection at National Institute for Environmental Studies (NIES).</title>
        <authorList>
            <person name="Hirose Y."/>
            <person name="Shimura Y."/>
            <person name="Fujisawa T."/>
            <person name="Nakamura Y."/>
            <person name="Kawachi M."/>
        </authorList>
    </citation>
    <scope>NUCLEOTIDE SEQUENCE [LARGE SCALE GENOMIC DNA]</scope>
    <source>
        <strain evidence="10 11">NIES-37</strain>
    </source>
</reference>
<feature type="domain" description="DNA2/NAM7 helicase helicase" evidence="8">
    <location>
        <begin position="1070"/>
        <end position="1241"/>
    </location>
</feature>
<dbReference type="CDD" id="cd17934">
    <property type="entry name" value="DEXXQc_Upf1-like"/>
    <property type="match status" value="1"/>
</dbReference>
<dbReference type="InterPro" id="IPR041677">
    <property type="entry name" value="DNA2/NAM7_AAA_11"/>
</dbReference>
<dbReference type="KEGG" id="ttq:NIES37_06540"/>
<feature type="domain" description="Translation initiation factor IF-2 N-terminal" evidence="7">
    <location>
        <begin position="5"/>
        <end position="50"/>
    </location>
</feature>
<accession>A0A1Z4MTA8</accession>
<feature type="domain" description="DNA2/NAM7 helicase helicase" evidence="8">
    <location>
        <begin position="428"/>
        <end position="600"/>
    </location>
</feature>
<feature type="coiled-coil region" evidence="6">
    <location>
        <begin position="569"/>
        <end position="596"/>
    </location>
</feature>
<dbReference type="SUPFAM" id="SSF52540">
    <property type="entry name" value="P-loop containing nucleoside triphosphate hydrolases"/>
    <property type="match status" value="2"/>
</dbReference>
<evidence type="ECO:0000259" key="9">
    <source>
        <dbReference type="Pfam" id="PF13087"/>
    </source>
</evidence>
<keyword evidence="3" id="KW-0378">Hydrolase</keyword>
<evidence type="ECO:0000259" key="7">
    <source>
        <dbReference type="Pfam" id="PF04760"/>
    </source>
</evidence>
<dbReference type="EMBL" id="AP018248">
    <property type="protein sequence ID" value="BAY96718.1"/>
    <property type="molecule type" value="Genomic_DNA"/>
</dbReference>
<sequence>MNKTKVRIYELSKEINVDSKKLLVICQQLNIVAKSPSSTISEFEAERVRKAAQPAVSKVATTRKTSSLKMKIASEDWGYMFVNSTIDSLIRHLAGADTVAEYPDFSERREYAHELMWECVGQNPCLFYLRRKGAGRAAKEEIWELIIATDSENNKLPLRLQKLGKTLAFKAAVHPNGYEGLRILSAYLLPISRGNNDAYAVPLRLRLLPNHEHHIGIPSTVFTQLKNTPICGDFVPTEEQLKAWKAFLQIEEKIAQARQFCVPYRQHNYNFKRRISFQIDVNSATLDGSPENLLDIENFWERVRKARNEDIKLFETAPNGRNWQQSRLLGSLEEIDLKNRIIGVRLERDFADYMTSGRYQLPDTGFLCFEAVGDIKQIQRKKKALDDLNNGRTQNPYLGNFLFDAAQARPIHNTVELPVEDLLLSSANPGQKAAVETVLSAEDLVLIQGPPGTGKTTVIAEICYQVALRGGRTLIASQANLAVDNALSRLVHNPVIRAIRKGRAEKVGEEGQPFLEDQVIGTWLDNTASDCETRLSNRRQNLENYRQLLAFYPRFTAYIQAEEEFQVNQEELTHKRAKLQVNLQQQEALYQDALAKKTEIDTLISGLENLLDSPSIVNWEAPEITNFLPHLRPYTEGNTLVKDFLVNVAKAITLTDKLGFLRPQCGAFGLAVWLRDSVAKGIPDFKTALIYAQSATVAMLEVAAAVQVFKQHSSNLQQLQKDNQQFFSKQHILQQTIQNWETRKQELETVIVAVKEWKATANTRLSEILNNSRQTNQPLTLELMQLPPGLVMLANYLKISLMPSNYTVNLPDWDLLAKAIAYEIEGEYSDRKGRQHSFSYFLQQNFSKIPLVLKTSDCTQWQEIAQQLNNYQYLTQNQRKTIVDAAQIFLNRIQQTYGALWKANNIEATLNTITQELIESILNNARQCVFKVKTEIEQHLQHLERQLNELHNHETVSQQILNIQNQIETARQDANVKLARAINTLQELNQQPNIPQQLRSLVDQYLTTQAKIWEHPQEFSKHVHTWINQLSQIENLITSLEPFAVLENIKFSLIEQLSILQEETTIVQQQLETLKLKLNKISEQTQPELSETLLLERNWWQIEWQGISDKFKIPSYTTDLYNLEFLRSIKSQFEALQEQLTQDEVYLNRYGNFIQDWIEKVRNPSERDRHDLRQVYLDNANVVGITCVQAANRDFSEEFQCFDVVIVDEVSKCTPPELLIPALKGKKLVMVGDHKQLPPMLDTSTLEEVVQEIGSSREELQFLEESLFKSQFEDADQSIKQMLTTQYRMHPNIMGAINQFYEGKLECGILQPDIKRAHDLVGEIVQPQHHLLWVKMPKEDAFQEQREGTSLFNLQEIDVIEALCQQFENSWAAKVACGEPKKEIAVITFYGAQLRKIDERLQSELFPSLQIRTGTVDRFQGMERPVVIVSMVRNNNKGDVGFAKKPERVNVAFSRAQELLVIVGCHDLFTKQPGKVGNMYSEVANVVSHHGGFVDVSHILK</sequence>
<feature type="coiled-coil region" evidence="6">
    <location>
        <begin position="933"/>
        <end position="991"/>
    </location>
</feature>
<evidence type="ECO:0000256" key="6">
    <source>
        <dbReference type="SAM" id="Coils"/>
    </source>
</evidence>
<name>A0A1Z4MTA8_9CYAN</name>
<proteinExistence type="inferred from homology"/>
<dbReference type="Pfam" id="PF13086">
    <property type="entry name" value="AAA_11"/>
    <property type="match status" value="2"/>
</dbReference>
<keyword evidence="5" id="KW-0067">ATP-binding</keyword>
<dbReference type="InterPro" id="IPR041679">
    <property type="entry name" value="DNA2/NAM7-like_C"/>
</dbReference>
<dbReference type="GO" id="GO:0016787">
    <property type="term" value="F:hydrolase activity"/>
    <property type="evidence" value="ECO:0007669"/>
    <property type="project" value="UniProtKB-KW"/>
</dbReference>
<organism evidence="10 11">
    <name type="scientific">Tolypothrix tenuis PCC 7101</name>
    <dbReference type="NCBI Taxonomy" id="231146"/>
    <lineage>
        <taxon>Bacteria</taxon>
        <taxon>Bacillati</taxon>
        <taxon>Cyanobacteriota</taxon>
        <taxon>Cyanophyceae</taxon>
        <taxon>Nostocales</taxon>
        <taxon>Tolypothrichaceae</taxon>
        <taxon>Tolypothrix</taxon>
    </lineage>
</organism>
<dbReference type="PANTHER" id="PTHR43788:SF8">
    <property type="entry name" value="DNA-BINDING PROTEIN SMUBP-2"/>
    <property type="match status" value="1"/>
</dbReference>
<dbReference type="Gene3D" id="1.10.10.2480">
    <property type="match status" value="1"/>
</dbReference>
<evidence type="ECO:0000256" key="2">
    <source>
        <dbReference type="ARBA" id="ARBA00022741"/>
    </source>
</evidence>
<keyword evidence="10" id="KW-0396">Initiation factor</keyword>
<keyword evidence="2" id="KW-0547">Nucleotide-binding</keyword>
<gene>
    <name evidence="10" type="ORF">NIES37_06540</name>
</gene>
<evidence type="ECO:0000256" key="3">
    <source>
        <dbReference type="ARBA" id="ARBA00022801"/>
    </source>
</evidence>
<keyword evidence="10" id="KW-0648">Protein biosynthesis</keyword>
<dbReference type="GO" id="GO:0005524">
    <property type="term" value="F:ATP binding"/>
    <property type="evidence" value="ECO:0007669"/>
    <property type="project" value="UniProtKB-KW"/>
</dbReference>